<dbReference type="EMBL" id="CAJPWZ010002710">
    <property type="protein sequence ID" value="CAG2243669.1"/>
    <property type="molecule type" value="Genomic_DNA"/>
</dbReference>
<evidence type="ECO:0000313" key="1">
    <source>
        <dbReference type="EMBL" id="CAG2243669.1"/>
    </source>
</evidence>
<gene>
    <name evidence="1" type="ORF">MEDL_55788</name>
</gene>
<organism evidence="1 2">
    <name type="scientific">Mytilus edulis</name>
    <name type="common">Blue mussel</name>
    <dbReference type="NCBI Taxonomy" id="6550"/>
    <lineage>
        <taxon>Eukaryota</taxon>
        <taxon>Metazoa</taxon>
        <taxon>Spiralia</taxon>
        <taxon>Lophotrochozoa</taxon>
        <taxon>Mollusca</taxon>
        <taxon>Bivalvia</taxon>
        <taxon>Autobranchia</taxon>
        <taxon>Pteriomorphia</taxon>
        <taxon>Mytilida</taxon>
        <taxon>Mytiloidea</taxon>
        <taxon>Mytilidae</taxon>
        <taxon>Mytilinae</taxon>
        <taxon>Mytilus</taxon>
    </lineage>
</organism>
<protein>
    <submittedName>
        <fullName evidence="1">Uncharacterized protein</fullName>
    </submittedName>
</protein>
<reference evidence="1" key="1">
    <citation type="submission" date="2021-03" db="EMBL/GenBank/DDBJ databases">
        <authorList>
            <person name="Bekaert M."/>
        </authorList>
    </citation>
    <scope>NUCLEOTIDE SEQUENCE</scope>
</reference>
<proteinExistence type="predicted"/>
<accession>A0A8S3ULW8</accession>
<comment type="caution">
    <text evidence="1">The sequence shown here is derived from an EMBL/GenBank/DDBJ whole genome shotgun (WGS) entry which is preliminary data.</text>
</comment>
<sequence length="254" mass="29830">MSKLQKTNTAQYVSLVLCLVNNKQLSNENMPSNHVKKRIYNSCGLDRGTADRKIFDALSNIEGTFVMEIGHDYSFIHDSIYEAIAYHYGQEFPEQILEFMPSNFILNKVIVVGSPTFNDLNIKIKESHFLKLAERLYLDLESNKLFDVFMNQALTYQPFLEVFIELIRKKPYEDFKFTFLTPRIGNSDHLINYDDLGERKYEDIYRDETIRRELLTDKRERESLEGKISQYVTFDQIDKLGCLLRAHSSFTRNC</sequence>
<keyword evidence="2" id="KW-1185">Reference proteome</keyword>
<name>A0A8S3ULW8_MYTED</name>
<dbReference type="Proteomes" id="UP000683360">
    <property type="component" value="Unassembled WGS sequence"/>
</dbReference>
<dbReference type="OrthoDB" id="6159848at2759"/>
<evidence type="ECO:0000313" key="2">
    <source>
        <dbReference type="Proteomes" id="UP000683360"/>
    </source>
</evidence>
<dbReference type="AlphaFoldDB" id="A0A8S3ULW8"/>